<keyword evidence="3" id="KW-0862">Zinc</keyword>
<gene>
    <name evidence="6" type="ORF">OAUR00152_LOCUS34250</name>
</gene>
<evidence type="ECO:0000313" key="6">
    <source>
        <dbReference type="EMBL" id="CAE2274915.1"/>
    </source>
</evidence>
<dbReference type="EMBL" id="HBKQ01049680">
    <property type="protein sequence ID" value="CAE2274915.1"/>
    <property type="molecule type" value="Transcribed_RNA"/>
</dbReference>
<feature type="domain" description="Helicase-associated" evidence="5">
    <location>
        <begin position="383"/>
        <end position="465"/>
    </location>
</feature>
<proteinExistence type="predicted"/>
<feature type="compositionally biased region" description="Acidic residues" evidence="4">
    <location>
        <begin position="186"/>
        <end position="198"/>
    </location>
</feature>
<dbReference type="GO" id="GO:0008270">
    <property type="term" value="F:zinc ion binding"/>
    <property type="evidence" value="ECO:0007669"/>
    <property type="project" value="UniProtKB-KW"/>
</dbReference>
<feature type="compositionally biased region" description="Basic and acidic residues" evidence="4">
    <location>
        <begin position="175"/>
        <end position="185"/>
    </location>
</feature>
<evidence type="ECO:0000259" key="5">
    <source>
        <dbReference type="Pfam" id="PF03457"/>
    </source>
</evidence>
<feature type="region of interest" description="Disordered" evidence="4">
    <location>
        <begin position="101"/>
        <end position="147"/>
    </location>
</feature>
<dbReference type="InterPro" id="IPR005114">
    <property type="entry name" value="Helicase_assoc"/>
</dbReference>
<dbReference type="Gene3D" id="6.10.140.530">
    <property type="match status" value="2"/>
</dbReference>
<sequence length="552" mass="62800">MADNRYGASLQDEEAYSYSRAAAYNANRTSPQRMRIECASCRDDITSSDRVTFVGCDHHVCPECACLKVLPLDVPVCPLLRCSRAVCHILFHSAAKDRTREASVVRRRGGGAEDGAGESSSKPFWEAGGESPPRGEEDEDCRGKGRCVPREVETSNGAEYLYVYPEAANAHAEAEAEAKALRVEDDEKDGDEEDDERDEGSASSRESLGDDEPSAAATVAKFEMAAVAPPERSFLEERWHKRCVQLRHWLDRPDGDGLLPHKSDKDCDQSLRYWVTRQKYLYANYVEGLRDATQRPEIRKLWKGRKEMLDKLGFEEWWEYSKITRTQAYVLRANAVNKSTSLAGNADSGPAAATATESSDGRTKVAKAIKAVPAESQKINFREEMWEKRFRELEEYKRTNGKVHIGGGERKKHPELNPLYHWCVTQRKGYVSLCHQAKTGTKEKKAVSYASLTKRKVDRLNSIGFKWALKDDKDAGWEKRYEQLLEYKRVHGNCLVPYKYPGLGYWVDGLRKSYRRGKRTRTLTDERIARLESIGFVWQTKFRSCFKKSDLT</sequence>
<accession>A0A7S4JV38</accession>
<keyword evidence="1" id="KW-0479">Metal-binding</keyword>
<feature type="region of interest" description="Disordered" evidence="4">
    <location>
        <begin position="175"/>
        <end position="215"/>
    </location>
</feature>
<organism evidence="6">
    <name type="scientific">Odontella aurita</name>
    <dbReference type="NCBI Taxonomy" id="265563"/>
    <lineage>
        <taxon>Eukaryota</taxon>
        <taxon>Sar</taxon>
        <taxon>Stramenopiles</taxon>
        <taxon>Ochrophyta</taxon>
        <taxon>Bacillariophyta</taxon>
        <taxon>Mediophyceae</taxon>
        <taxon>Biddulphiophycidae</taxon>
        <taxon>Eupodiscales</taxon>
        <taxon>Odontellaceae</taxon>
        <taxon>Odontella</taxon>
    </lineage>
</organism>
<dbReference type="Pfam" id="PF03457">
    <property type="entry name" value="HA"/>
    <property type="match status" value="2"/>
</dbReference>
<evidence type="ECO:0000256" key="1">
    <source>
        <dbReference type="ARBA" id="ARBA00022723"/>
    </source>
</evidence>
<feature type="domain" description="Helicase-associated" evidence="5">
    <location>
        <begin position="474"/>
        <end position="536"/>
    </location>
</feature>
<protein>
    <recommendedName>
        <fullName evidence="5">Helicase-associated domain-containing protein</fullName>
    </recommendedName>
</protein>
<dbReference type="PANTHER" id="PTHR33418:SF1">
    <property type="entry name" value="HELICASE-ASSOCIATED DOMAIN-CONTAINING PROTEIN"/>
    <property type="match status" value="1"/>
</dbReference>
<reference evidence="6" key="1">
    <citation type="submission" date="2021-01" db="EMBL/GenBank/DDBJ databases">
        <authorList>
            <person name="Corre E."/>
            <person name="Pelletier E."/>
            <person name="Niang G."/>
            <person name="Scheremetjew M."/>
            <person name="Finn R."/>
            <person name="Kale V."/>
            <person name="Holt S."/>
            <person name="Cochrane G."/>
            <person name="Meng A."/>
            <person name="Brown T."/>
            <person name="Cohen L."/>
        </authorList>
    </citation>
    <scope>NUCLEOTIDE SEQUENCE</scope>
    <source>
        <strain evidence="6">Isolate 1302-5</strain>
    </source>
</reference>
<keyword evidence="2" id="KW-0863">Zinc-finger</keyword>
<name>A0A7S4JV38_9STRA</name>
<dbReference type="PROSITE" id="PS00518">
    <property type="entry name" value="ZF_RING_1"/>
    <property type="match status" value="1"/>
</dbReference>
<dbReference type="AlphaFoldDB" id="A0A7S4JV38"/>
<evidence type="ECO:0000256" key="4">
    <source>
        <dbReference type="SAM" id="MobiDB-lite"/>
    </source>
</evidence>
<evidence type="ECO:0000256" key="3">
    <source>
        <dbReference type="ARBA" id="ARBA00022833"/>
    </source>
</evidence>
<evidence type="ECO:0000256" key="2">
    <source>
        <dbReference type="ARBA" id="ARBA00022771"/>
    </source>
</evidence>
<dbReference type="PANTHER" id="PTHR33418">
    <property type="entry name" value="HELICASE-ASSOCIATED"/>
    <property type="match status" value="1"/>
</dbReference>
<feature type="region of interest" description="Disordered" evidence="4">
    <location>
        <begin position="340"/>
        <end position="363"/>
    </location>
</feature>
<dbReference type="InterPro" id="IPR017907">
    <property type="entry name" value="Znf_RING_CS"/>
</dbReference>